<dbReference type="Gene3D" id="2.60.40.640">
    <property type="match status" value="2"/>
</dbReference>
<dbReference type="GO" id="GO:0006886">
    <property type="term" value="P:intracellular protein transport"/>
    <property type="evidence" value="ECO:0007669"/>
    <property type="project" value="InterPro"/>
</dbReference>
<dbReference type="Proteomes" id="UP001152622">
    <property type="component" value="Chromosome 5"/>
</dbReference>
<reference evidence="6" key="1">
    <citation type="journal article" date="2023" name="Science">
        <title>Genome structures resolve the early diversification of teleost fishes.</title>
        <authorList>
            <person name="Parey E."/>
            <person name="Louis A."/>
            <person name="Montfort J."/>
            <person name="Bouchez O."/>
            <person name="Roques C."/>
            <person name="Iampietro C."/>
            <person name="Lluch J."/>
            <person name="Castinel A."/>
            <person name="Donnadieu C."/>
            <person name="Desvignes T."/>
            <person name="Floi Bucao C."/>
            <person name="Jouanno E."/>
            <person name="Wen M."/>
            <person name="Mejri S."/>
            <person name="Dirks R."/>
            <person name="Jansen H."/>
            <person name="Henkel C."/>
            <person name="Chen W.J."/>
            <person name="Zahm M."/>
            <person name="Cabau C."/>
            <person name="Klopp C."/>
            <person name="Thompson A.W."/>
            <person name="Robinson-Rechavi M."/>
            <person name="Braasch I."/>
            <person name="Lecointre G."/>
            <person name="Bobe J."/>
            <person name="Postlethwait J.H."/>
            <person name="Berthelot C."/>
            <person name="Roest Crollius H."/>
            <person name="Guiguen Y."/>
        </authorList>
    </citation>
    <scope>NUCLEOTIDE SEQUENCE</scope>
    <source>
        <strain evidence="6">WJC10195</strain>
    </source>
</reference>
<dbReference type="FunFam" id="2.60.40.640:FF:000001">
    <property type="entry name" value="Vacuolar protein sorting-associated protein 26A"/>
    <property type="match status" value="1"/>
</dbReference>
<evidence type="ECO:0000256" key="4">
    <source>
        <dbReference type="SAM" id="MobiDB-lite"/>
    </source>
</evidence>
<feature type="chain" id="PRO_5040470216" description="Vacuolar protein sorting-associated protein 26A" evidence="5">
    <location>
        <begin position="24"/>
        <end position="480"/>
    </location>
</feature>
<name>A0A9Q1FJB9_SYNKA</name>
<keyword evidence="5" id="KW-0732">Signal</keyword>
<dbReference type="OrthoDB" id="3821113at2759"/>
<sequence>MGHLLKTLVAFLVLCLLEQDAHGAPAKGRYMWVRCRPDGRNANCVKEGGPWISLPRSRDRLPQSAVKDIIKASLDLDLQSTDVPGRSGLLVDSGSGDQSSSDWGSGDKLSEGRVQLKISRDLNRIAACLAAHGAADRQERRLRLYTTLWKQIEMSFLGGLFGPVCEIDVILNDAETRKMAELKTEEGKMEKHFLFYDGESVSGKVNLTVKQTGKRLEHQGIRIEFVGQIELFSDKSNTHEFVNLVKELALPGELTQDRSYDFEFMQVEKPYESYVGANVRLRYFLKVTIVRRLSDLVKEYDLIVHQLATYPDVNNSIKMEVGIEDCLHIEFEYNKSKYHLKDVIVGKIYFLLVRIKIQHMELQLIKKEMTGIGPSTTTETETVAKYEIMDGAPVKGESIPIRLFLAGYDLTATMRDVNKKFSVRYFLNLVLVDEEDRRYFKQQEIVLWRKAPEKVRKRNFHQRYEPSEPRPNLPGEQPEM</sequence>
<evidence type="ECO:0000256" key="1">
    <source>
        <dbReference type="ARBA" id="ARBA00009100"/>
    </source>
</evidence>
<dbReference type="InterPro" id="IPR014752">
    <property type="entry name" value="Arrestin-like_C"/>
</dbReference>
<evidence type="ECO:0008006" key="8">
    <source>
        <dbReference type="Google" id="ProtNLM"/>
    </source>
</evidence>
<keyword evidence="3" id="KW-0653">Protein transport</keyword>
<dbReference type="InterPro" id="IPR007455">
    <property type="entry name" value="Serglycin"/>
</dbReference>
<dbReference type="EMBL" id="JAINUF010000005">
    <property type="protein sequence ID" value="KAJ8359923.1"/>
    <property type="molecule type" value="Genomic_DNA"/>
</dbReference>
<feature type="region of interest" description="Disordered" evidence="4">
    <location>
        <begin position="458"/>
        <end position="480"/>
    </location>
</feature>
<evidence type="ECO:0000256" key="2">
    <source>
        <dbReference type="ARBA" id="ARBA00022448"/>
    </source>
</evidence>
<dbReference type="AlphaFoldDB" id="A0A9Q1FJB9"/>
<evidence type="ECO:0000256" key="3">
    <source>
        <dbReference type="ARBA" id="ARBA00022927"/>
    </source>
</evidence>
<comment type="caution">
    <text evidence="6">The sequence shown here is derived from an EMBL/GenBank/DDBJ whole genome shotgun (WGS) entry which is preliminary data.</text>
</comment>
<accession>A0A9Q1FJB9</accession>
<keyword evidence="7" id="KW-1185">Reference proteome</keyword>
<feature type="region of interest" description="Disordered" evidence="4">
    <location>
        <begin position="87"/>
        <end position="108"/>
    </location>
</feature>
<protein>
    <recommendedName>
        <fullName evidence="8">Vacuolar protein sorting-associated protein 26A</fullName>
    </recommendedName>
</protein>
<proteinExistence type="inferred from homology"/>
<dbReference type="Pfam" id="PF04360">
    <property type="entry name" value="Serglycin"/>
    <property type="match status" value="1"/>
</dbReference>
<dbReference type="InterPro" id="IPR028934">
    <property type="entry name" value="Vps26-related"/>
</dbReference>
<organism evidence="6 7">
    <name type="scientific">Synaphobranchus kaupii</name>
    <name type="common">Kaup's arrowtooth eel</name>
    <dbReference type="NCBI Taxonomy" id="118154"/>
    <lineage>
        <taxon>Eukaryota</taxon>
        <taxon>Metazoa</taxon>
        <taxon>Chordata</taxon>
        <taxon>Craniata</taxon>
        <taxon>Vertebrata</taxon>
        <taxon>Euteleostomi</taxon>
        <taxon>Actinopterygii</taxon>
        <taxon>Neopterygii</taxon>
        <taxon>Teleostei</taxon>
        <taxon>Anguilliformes</taxon>
        <taxon>Synaphobranchidae</taxon>
        <taxon>Synaphobranchus</taxon>
    </lineage>
</organism>
<feature type="compositionally biased region" description="Low complexity" evidence="4">
    <location>
        <begin position="92"/>
        <end position="107"/>
    </location>
</feature>
<keyword evidence="2" id="KW-0813">Transport</keyword>
<feature type="signal peptide" evidence="5">
    <location>
        <begin position="1"/>
        <end position="23"/>
    </location>
</feature>
<dbReference type="Pfam" id="PF03643">
    <property type="entry name" value="Vps26"/>
    <property type="match status" value="1"/>
</dbReference>
<dbReference type="PANTHER" id="PTHR12233">
    <property type="entry name" value="VACUOLAR PROTEIN SORTING 26 RELATED"/>
    <property type="match status" value="1"/>
</dbReference>
<evidence type="ECO:0000313" key="6">
    <source>
        <dbReference type="EMBL" id="KAJ8359923.1"/>
    </source>
</evidence>
<dbReference type="FunFam" id="2.60.40.640:FF:000002">
    <property type="entry name" value="Vacuolar protein sorting-associated protein 26A"/>
    <property type="match status" value="1"/>
</dbReference>
<comment type="similarity">
    <text evidence="1">Belongs to the VPS26 family.</text>
</comment>
<evidence type="ECO:0000256" key="5">
    <source>
        <dbReference type="SAM" id="SignalP"/>
    </source>
</evidence>
<gene>
    <name evidence="6" type="ORF">SKAU_G00164480</name>
</gene>
<evidence type="ECO:0000313" key="7">
    <source>
        <dbReference type="Proteomes" id="UP001152622"/>
    </source>
</evidence>